<evidence type="ECO:0000313" key="3">
    <source>
        <dbReference type="Proteomes" id="UP000014060"/>
    </source>
</evidence>
<sequence length="119" mass="13643">MIQNKRLKEKVQDVIFSTAKIFKDVSKIDSIIMVDEDRELKQLKSNSLSSGYPGVCLLLGMLDNIDPDGEWDILALEYLKRVQADLPLSLFHGLAGIMMSVEACSRNKSRYFTQYYLYN</sequence>
<name>A0ABC9SUY9_BACCE</name>
<dbReference type="Pfam" id="PF05147">
    <property type="entry name" value="LANC_like"/>
    <property type="match status" value="1"/>
</dbReference>
<dbReference type="Gene3D" id="1.50.10.20">
    <property type="match status" value="1"/>
</dbReference>
<organism evidence="2 3">
    <name type="scientific">Bacillus cereus TIAC219</name>
    <dbReference type="NCBI Taxonomy" id="718222"/>
    <lineage>
        <taxon>Bacteria</taxon>
        <taxon>Bacillati</taxon>
        <taxon>Bacillota</taxon>
        <taxon>Bacilli</taxon>
        <taxon>Bacillales</taxon>
        <taxon>Bacillaceae</taxon>
        <taxon>Bacillus</taxon>
        <taxon>Bacillus cereus group</taxon>
    </lineage>
</organism>
<evidence type="ECO:0000313" key="1">
    <source>
        <dbReference type="EMBL" id="EOQ58144.1"/>
    </source>
</evidence>
<dbReference type="Proteomes" id="UP000014060">
    <property type="component" value="Unassembled WGS sequence"/>
</dbReference>
<dbReference type="SUPFAM" id="SSF158745">
    <property type="entry name" value="LanC-like"/>
    <property type="match status" value="1"/>
</dbReference>
<dbReference type="InterPro" id="IPR007822">
    <property type="entry name" value="LANC-like"/>
</dbReference>
<proteinExistence type="predicted"/>
<reference evidence="2 3" key="1">
    <citation type="submission" date="2013-01" db="EMBL/GenBank/DDBJ databases">
        <title>The Genome Sequence of Bacillus cereus TIAC219.</title>
        <authorList>
            <consortium name="The Broad Institute Genome Sequencing Platform"/>
            <consortium name="The Broad Institute Genome Sequencing Center for Infectious Disease"/>
            <person name="Feldgarden M."/>
            <person name="Van der Auwera G.A."/>
            <person name="Mahillon J."/>
            <person name="Duprez V."/>
            <person name="Timmery S."/>
            <person name="Mattelet C."/>
            <person name="Dierick K."/>
            <person name="Sun M."/>
            <person name="Yu Z."/>
            <person name="Zhu L."/>
            <person name="Hu X."/>
            <person name="Shank E.B."/>
            <person name="Swiecicka I."/>
            <person name="Hansen B.M."/>
            <person name="Andrup L."/>
            <person name="Walker B."/>
            <person name="Young S.K."/>
            <person name="Zeng Q."/>
            <person name="Gargeya S."/>
            <person name="Fitzgerald M."/>
            <person name="Haas B."/>
            <person name="Abouelleil A."/>
            <person name="Alvarado L."/>
            <person name="Arachchi H.M."/>
            <person name="Berlin A.M."/>
            <person name="Chapman S.B."/>
            <person name="Dewar J."/>
            <person name="Goldberg J."/>
            <person name="Griggs A."/>
            <person name="Gujja S."/>
            <person name="Hansen M."/>
            <person name="Howarth C."/>
            <person name="Imamovic A."/>
            <person name="Larimer J."/>
            <person name="McCowan C."/>
            <person name="Murphy C."/>
            <person name="Neiman D."/>
            <person name="Pearson M."/>
            <person name="Priest M."/>
            <person name="Roberts A."/>
            <person name="Saif S."/>
            <person name="Shea T."/>
            <person name="Sisk P."/>
            <person name="Sykes S."/>
            <person name="Wortman J."/>
            <person name="Nusbaum C."/>
            <person name="Birren B."/>
        </authorList>
    </citation>
    <scope>NUCLEOTIDE SEQUENCE [LARGE SCALE GENOMIC DNA]</scope>
    <source>
        <strain evidence="2 3">TIAC219</strain>
    </source>
</reference>
<dbReference type="RefSeq" id="WP_002083485.1">
    <property type="nucleotide sequence ID" value="NZ_KB976012.1"/>
</dbReference>
<dbReference type="EMBL" id="AHCJ01000080">
    <property type="protein sequence ID" value="EOQ58144.1"/>
    <property type="molecule type" value="Genomic_DNA"/>
</dbReference>
<gene>
    <name evidence="2" type="ORF">IAY_07115</name>
    <name evidence="1" type="ORF">IAY_07168</name>
</gene>
<evidence type="ECO:0000313" key="2">
    <source>
        <dbReference type="EMBL" id="EOQ59779.1"/>
    </source>
</evidence>
<dbReference type="EMBL" id="AHCJ01000050">
    <property type="protein sequence ID" value="EOQ59779.1"/>
    <property type="molecule type" value="Genomic_DNA"/>
</dbReference>
<accession>A0ABC9SUY9</accession>
<comment type="caution">
    <text evidence="2">The sequence shown here is derived from an EMBL/GenBank/DDBJ whole genome shotgun (WGS) entry which is preliminary data.</text>
</comment>
<dbReference type="AlphaFoldDB" id="A0ABC9SUY9"/>
<protein>
    <submittedName>
        <fullName evidence="2">Uncharacterized protein</fullName>
    </submittedName>
</protein>